<dbReference type="Gene3D" id="3.90.550.10">
    <property type="entry name" value="Spore Coat Polysaccharide Biosynthesis Protein SpsA, Chain A"/>
    <property type="match status" value="1"/>
</dbReference>
<gene>
    <name evidence="3" type="ORF">CRV08_03885</name>
</gene>
<organism evidence="3 4">
    <name type="scientific">Halarcobacter ebronensis</name>
    <dbReference type="NCBI Taxonomy" id="1462615"/>
    <lineage>
        <taxon>Bacteria</taxon>
        <taxon>Pseudomonadati</taxon>
        <taxon>Campylobacterota</taxon>
        <taxon>Epsilonproteobacteria</taxon>
        <taxon>Campylobacterales</taxon>
        <taxon>Arcobacteraceae</taxon>
        <taxon>Halarcobacter</taxon>
    </lineage>
</organism>
<dbReference type="EMBL" id="PDKJ01000003">
    <property type="protein sequence ID" value="RXJ69159.1"/>
    <property type="molecule type" value="Genomic_DNA"/>
</dbReference>
<feature type="domain" description="Glycosyltransferase 2-like" evidence="2">
    <location>
        <begin position="4"/>
        <end position="133"/>
    </location>
</feature>
<evidence type="ECO:0000259" key="2">
    <source>
        <dbReference type="Pfam" id="PF00535"/>
    </source>
</evidence>
<keyword evidence="3" id="KW-0808">Transferase</keyword>
<evidence type="ECO:0000313" key="4">
    <source>
        <dbReference type="Proteomes" id="UP000290172"/>
    </source>
</evidence>
<dbReference type="GO" id="GO:0016740">
    <property type="term" value="F:transferase activity"/>
    <property type="evidence" value="ECO:0007669"/>
    <property type="project" value="UniProtKB-KW"/>
</dbReference>
<reference evidence="3 4" key="1">
    <citation type="submission" date="2017-10" db="EMBL/GenBank/DDBJ databases">
        <title>Genomics of the genus Arcobacter.</title>
        <authorList>
            <person name="Perez-Cataluna A."/>
            <person name="Figueras M.J."/>
        </authorList>
    </citation>
    <scope>NUCLEOTIDE SEQUENCE [LARGE SCALE GENOMIC DNA]</scope>
    <source>
        <strain evidence="3 4">CECT 8993</strain>
    </source>
</reference>
<dbReference type="Proteomes" id="UP000290172">
    <property type="component" value="Unassembled WGS sequence"/>
</dbReference>
<evidence type="ECO:0000256" key="1">
    <source>
        <dbReference type="ARBA" id="ARBA00038494"/>
    </source>
</evidence>
<dbReference type="CDD" id="cd02511">
    <property type="entry name" value="Beta4Glucosyltransferase"/>
    <property type="match status" value="1"/>
</dbReference>
<dbReference type="InterPro" id="IPR029044">
    <property type="entry name" value="Nucleotide-diphossugar_trans"/>
</dbReference>
<comment type="similarity">
    <text evidence="1">Belongs to the glycosyltransferase 2 family. WaaE/KdtX subfamily.</text>
</comment>
<proteinExistence type="inferred from homology"/>
<dbReference type="AlphaFoldDB" id="A0A4Q0YJ50"/>
<dbReference type="PANTHER" id="PTHR43630:SF2">
    <property type="entry name" value="GLYCOSYLTRANSFERASE"/>
    <property type="match status" value="1"/>
</dbReference>
<dbReference type="InterPro" id="IPR001173">
    <property type="entry name" value="Glyco_trans_2-like"/>
</dbReference>
<dbReference type="PANTHER" id="PTHR43630">
    <property type="entry name" value="POLY-BETA-1,6-N-ACETYL-D-GLUCOSAMINE SYNTHASE"/>
    <property type="match status" value="1"/>
</dbReference>
<comment type="caution">
    <text evidence="3">The sequence shown here is derived from an EMBL/GenBank/DDBJ whole genome shotgun (WGS) entry which is preliminary data.</text>
</comment>
<protein>
    <submittedName>
        <fullName evidence="3">Glycosyl transferase</fullName>
    </submittedName>
</protein>
<dbReference type="Pfam" id="PF00535">
    <property type="entry name" value="Glycos_transf_2"/>
    <property type="match status" value="1"/>
</dbReference>
<sequence>MNISVVVLAKNSESTLEKTLEALKGFDDVVVYDNGSEDSTVQIAQKYSNVNLIEGEFRGFGWTKNRASSFAKNDWILIIDSDEVVDSQLFETLKNKKFDDNTVYKLNFKAFYKDIQVKYCGWNNQKIKRLYNKKFTKYNSNDVHEDIITDGFKIEELEGNVEHYSYQSISQFVIKADYYSSLYAKNNVGKKKSSPTKAFFNAMYSFFRTYFLKKGFLDGYVGLIIAYSHMVTNFYKYIKLYEANKELENESTNN</sequence>
<evidence type="ECO:0000313" key="3">
    <source>
        <dbReference type="EMBL" id="RXJ69159.1"/>
    </source>
</evidence>
<accession>A0A4Q0YJ50</accession>
<dbReference type="SUPFAM" id="SSF53448">
    <property type="entry name" value="Nucleotide-diphospho-sugar transferases"/>
    <property type="match status" value="1"/>
</dbReference>
<dbReference type="RefSeq" id="WP_128979275.1">
    <property type="nucleotide sequence ID" value="NZ_PDKJ01000003.1"/>
</dbReference>
<name>A0A4Q0YJ50_9BACT</name>